<dbReference type="SMART" id="SM00507">
    <property type="entry name" value="HNHc"/>
    <property type="match status" value="1"/>
</dbReference>
<dbReference type="Proteomes" id="UP000241538">
    <property type="component" value="Chromosome"/>
</dbReference>
<dbReference type="InterPro" id="IPR003615">
    <property type="entry name" value="HNH_nuc"/>
</dbReference>
<dbReference type="InterPro" id="IPR010373">
    <property type="entry name" value="DUF968"/>
</dbReference>
<dbReference type="CDD" id="cd00085">
    <property type="entry name" value="HNHc"/>
    <property type="match status" value="1"/>
</dbReference>
<dbReference type="Gene3D" id="3.30.40.190">
    <property type="match status" value="1"/>
</dbReference>
<evidence type="ECO:0000313" key="2">
    <source>
        <dbReference type="EMBL" id="AVV37332.1"/>
    </source>
</evidence>
<dbReference type="Pfam" id="PF06147">
    <property type="entry name" value="DUF968"/>
    <property type="match status" value="1"/>
</dbReference>
<evidence type="ECO:0000313" key="3">
    <source>
        <dbReference type="Proteomes" id="UP000241538"/>
    </source>
</evidence>
<feature type="domain" description="HNH nuclease" evidence="1">
    <location>
        <begin position="253"/>
        <end position="302"/>
    </location>
</feature>
<evidence type="ECO:0000259" key="1">
    <source>
        <dbReference type="SMART" id="SM00507"/>
    </source>
</evidence>
<organism evidence="2 3">
    <name type="scientific">Pantoea vagans</name>
    <dbReference type="NCBI Taxonomy" id="470934"/>
    <lineage>
        <taxon>Bacteria</taxon>
        <taxon>Pseudomonadati</taxon>
        <taxon>Pseudomonadota</taxon>
        <taxon>Gammaproteobacteria</taxon>
        <taxon>Enterobacterales</taxon>
        <taxon>Erwiniaceae</taxon>
        <taxon>Pantoea</taxon>
    </lineage>
</organism>
<dbReference type="EMBL" id="CP028349">
    <property type="protein sequence ID" value="AVV37332.1"/>
    <property type="molecule type" value="Genomic_DNA"/>
</dbReference>
<sequence>MRALLTPEIAPRTGIVLLKPGPDLLKLFKGRVVISTPTMDMADLPSGRLNDGTQPLLDEPSLIPFFSHERVIKAAGGPNALASFVQSFNCCQWEREKLGVWHHHEFTVSETENGLVSLCYSHDNEFRENGVPGSLENIAKGNTALWIIRAACSQMALSSDHQLTLPELCWWATLNDVIDLIPEAPARRVLRMPKESIQSGELKEARIVPVRPAREVIQDAAQIVKKIISLHADPESPESFMKRPKRKRWENEKYTRWVKSQNCACCGVQADDPHHIIGHGQGGMATKAHDLFVMPLCRAHHDELHRDMKAFEAKYGSQVDLLFRFLDFAIAVGVIGTDKK</sequence>
<protein>
    <recommendedName>
        <fullName evidence="1">HNH nuclease domain-containing protein</fullName>
    </recommendedName>
</protein>
<dbReference type="AlphaFoldDB" id="A0AAN1NQ93"/>
<reference evidence="2 3" key="1">
    <citation type="journal article" date="2018" name="Int J Genomics">
        <title>Comparative Genomics Analysis of Plasmid pPV989-94 from a Clinical Isolate of Pantoea vagans PV989.</title>
        <authorList>
            <person name="Xu L."/>
            <person name="Yin M."/>
            <person name="Zhu T."/>
            <person name="Lu J."/>
            <person name="Bao Q."/>
        </authorList>
    </citation>
    <scope>NUCLEOTIDE SEQUENCE [LARGE SCALE GENOMIC DNA]</scope>
    <source>
        <strain evidence="2 3">PV989</strain>
    </source>
</reference>
<dbReference type="RefSeq" id="WP_107319493.1">
    <property type="nucleotide sequence ID" value="NZ_CP028349.1"/>
</dbReference>
<gene>
    <name evidence="2" type="ORF">C9381_09105</name>
</gene>
<accession>A0AAN1NQ93</accession>
<name>A0AAN1NQ93_9GAMM</name>
<proteinExistence type="predicted"/>